<dbReference type="CDD" id="cd00093">
    <property type="entry name" value="HTH_XRE"/>
    <property type="match status" value="1"/>
</dbReference>
<dbReference type="PROSITE" id="PS50943">
    <property type="entry name" value="HTH_CROC1"/>
    <property type="match status" value="1"/>
</dbReference>
<dbReference type="GO" id="GO:0003677">
    <property type="term" value="F:DNA binding"/>
    <property type="evidence" value="ECO:0007669"/>
    <property type="project" value="InterPro"/>
</dbReference>
<reference evidence="1 2" key="1">
    <citation type="submission" date="2019-04" db="EMBL/GenBank/DDBJ databases">
        <title>Microbes associate with the intestines of laboratory mice.</title>
        <authorList>
            <person name="Navarre W."/>
            <person name="Wong E."/>
            <person name="Huang K."/>
            <person name="Tropini C."/>
            <person name="Ng K."/>
            <person name="Yu B."/>
        </authorList>
    </citation>
    <scope>NUCLEOTIDE SEQUENCE [LARGE SCALE GENOMIC DNA]</scope>
    <source>
        <strain evidence="1 2">NM22_B1</strain>
    </source>
</reference>
<dbReference type="RefSeq" id="WP_135950378.1">
    <property type="nucleotide sequence ID" value="NZ_CAONYA010000015.1"/>
</dbReference>
<protein>
    <submittedName>
        <fullName evidence="1">XRE family transcriptional regulator</fullName>
    </submittedName>
</protein>
<dbReference type="EMBL" id="SRYJ01000004">
    <property type="protein sequence ID" value="TGY72710.1"/>
    <property type="molecule type" value="Genomic_DNA"/>
</dbReference>
<evidence type="ECO:0000313" key="1">
    <source>
        <dbReference type="EMBL" id="TGY72710.1"/>
    </source>
</evidence>
<dbReference type="SMART" id="SM00530">
    <property type="entry name" value="HTH_XRE"/>
    <property type="match status" value="1"/>
</dbReference>
<organism evidence="1 2">
    <name type="scientific">Phocaeicola sartorii</name>
    <dbReference type="NCBI Taxonomy" id="671267"/>
    <lineage>
        <taxon>Bacteria</taxon>
        <taxon>Pseudomonadati</taxon>
        <taxon>Bacteroidota</taxon>
        <taxon>Bacteroidia</taxon>
        <taxon>Bacteroidales</taxon>
        <taxon>Bacteroidaceae</taxon>
        <taxon>Phocaeicola</taxon>
    </lineage>
</organism>
<proteinExistence type="predicted"/>
<evidence type="ECO:0000313" key="2">
    <source>
        <dbReference type="Proteomes" id="UP000310760"/>
    </source>
</evidence>
<name>A0A4S2FTT3_9BACT</name>
<dbReference type="Gene3D" id="1.10.260.40">
    <property type="entry name" value="lambda repressor-like DNA-binding domains"/>
    <property type="match status" value="1"/>
</dbReference>
<dbReference type="Proteomes" id="UP000310760">
    <property type="component" value="Unassembled WGS sequence"/>
</dbReference>
<dbReference type="InterPro" id="IPR001387">
    <property type="entry name" value="Cro/C1-type_HTH"/>
</dbReference>
<comment type="caution">
    <text evidence="1">The sequence shown here is derived from an EMBL/GenBank/DDBJ whole genome shotgun (WGS) entry which is preliminary data.</text>
</comment>
<dbReference type="SUPFAM" id="SSF47413">
    <property type="entry name" value="lambda repressor-like DNA-binding domains"/>
    <property type="match status" value="1"/>
</dbReference>
<dbReference type="InterPro" id="IPR010982">
    <property type="entry name" value="Lambda_DNA-bd_dom_sf"/>
</dbReference>
<dbReference type="AlphaFoldDB" id="A0A4S2FTT3"/>
<gene>
    <name evidence="1" type="ORF">E5339_02420</name>
</gene>
<sequence>MAELRLYTHEEMLDAVVGAKGTPRRDKYEADINNFLIGEAIKKARESKNLTQEQLGELMGVQKAQISKIESGKSVTFSTIVRAFKAMGVKSANLELDSLGKVALW</sequence>
<accession>A0A4S2FTT3</accession>
<dbReference type="Pfam" id="PF01381">
    <property type="entry name" value="HTH_3"/>
    <property type="match status" value="1"/>
</dbReference>